<reference evidence="5 6" key="1">
    <citation type="journal article" date="2016" name="Nat. Commun.">
        <title>Thousands of microbial genomes shed light on interconnected biogeochemical processes in an aquifer system.</title>
        <authorList>
            <person name="Anantharaman K."/>
            <person name="Brown C.T."/>
            <person name="Hug L.A."/>
            <person name="Sharon I."/>
            <person name="Castelle C.J."/>
            <person name="Probst A.J."/>
            <person name="Thomas B.C."/>
            <person name="Singh A."/>
            <person name="Wilkins M.J."/>
            <person name="Karaoz U."/>
            <person name="Brodie E.L."/>
            <person name="Williams K.H."/>
            <person name="Hubbard S.S."/>
            <person name="Banfield J.F."/>
        </authorList>
    </citation>
    <scope>NUCLEOTIDE SEQUENCE [LARGE SCALE GENOMIC DNA]</scope>
</reference>
<feature type="domain" description="NADP-dependent oxidoreductase" evidence="4">
    <location>
        <begin position="16"/>
        <end position="300"/>
    </location>
</feature>
<proteinExistence type="inferred from homology"/>
<dbReference type="PRINTS" id="PR01577">
    <property type="entry name" value="KCNABCHANNEL"/>
</dbReference>
<dbReference type="InterPro" id="IPR036812">
    <property type="entry name" value="NAD(P)_OxRdtase_dom_sf"/>
</dbReference>
<evidence type="ECO:0000256" key="2">
    <source>
        <dbReference type="ARBA" id="ARBA00022857"/>
    </source>
</evidence>
<dbReference type="Pfam" id="PF00248">
    <property type="entry name" value="Aldo_ket_red"/>
    <property type="match status" value="1"/>
</dbReference>
<sequence>MEFRKLGNSGITVSALSLGSWLTFEFIEEREALSVMARSIDDGINFLDDARYNDRTGKAPLASGYSEVVFGRLLRKGGWKRETLTIANKLWFEFYPKEDLAAELNGSLARLQMDYLDIVYCTELPATLPLIDMLRQIDKLIASGKLRAWGVLNWSAEKIEEACRLATIAGLRLPCAAQLPYSIVQRTPVEDPQIVRVCDVNNISVVASYSLHGGLLSGKYNHAPSAGDNRFDPAQLDALRSKGTLQKAAQVAAMAQELGWAPAQLAFAYCLKNPRVASVLFGAKTVKQIEENLGTLKVLAAVDEQKLTQLRRETP</sequence>
<accession>A0A1F6UWZ7</accession>
<dbReference type="GO" id="GO:0016491">
    <property type="term" value="F:oxidoreductase activity"/>
    <property type="evidence" value="ECO:0007669"/>
    <property type="project" value="UniProtKB-KW"/>
</dbReference>
<dbReference type="PANTHER" id="PTHR43150">
    <property type="entry name" value="HYPERKINETIC, ISOFORM M"/>
    <property type="match status" value="1"/>
</dbReference>
<dbReference type="AlphaFoldDB" id="A0A1F6UWZ7"/>
<dbReference type="InterPro" id="IPR005399">
    <property type="entry name" value="K_chnl_volt-dep_bsu_KCNAB-rel"/>
</dbReference>
<keyword evidence="2" id="KW-0521">NADP</keyword>
<comment type="caution">
    <text evidence="5">The sequence shown here is derived from an EMBL/GenBank/DDBJ whole genome shotgun (WGS) entry which is preliminary data.</text>
</comment>
<evidence type="ECO:0000313" key="6">
    <source>
        <dbReference type="Proteomes" id="UP000179076"/>
    </source>
</evidence>
<dbReference type="Proteomes" id="UP000179076">
    <property type="component" value="Unassembled WGS sequence"/>
</dbReference>
<evidence type="ECO:0000256" key="3">
    <source>
        <dbReference type="ARBA" id="ARBA00023002"/>
    </source>
</evidence>
<evidence type="ECO:0000313" key="5">
    <source>
        <dbReference type="EMBL" id="OGI61853.1"/>
    </source>
</evidence>
<evidence type="ECO:0000259" key="4">
    <source>
        <dbReference type="Pfam" id="PF00248"/>
    </source>
</evidence>
<evidence type="ECO:0000256" key="1">
    <source>
        <dbReference type="ARBA" id="ARBA00006515"/>
    </source>
</evidence>
<keyword evidence="3" id="KW-0560">Oxidoreductase</keyword>
<organism evidence="5 6">
    <name type="scientific">Candidatus Muproteobacteria bacterium RBG_16_60_9</name>
    <dbReference type="NCBI Taxonomy" id="1817755"/>
    <lineage>
        <taxon>Bacteria</taxon>
        <taxon>Pseudomonadati</taxon>
        <taxon>Pseudomonadota</taxon>
        <taxon>Candidatus Muproteobacteria</taxon>
    </lineage>
</organism>
<dbReference type="PANTHER" id="PTHR43150:SF2">
    <property type="entry name" value="HYPERKINETIC, ISOFORM M"/>
    <property type="match status" value="1"/>
</dbReference>
<protein>
    <recommendedName>
        <fullName evidence="4">NADP-dependent oxidoreductase domain-containing protein</fullName>
    </recommendedName>
</protein>
<dbReference type="EMBL" id="MFSP01000186">
    <property type="protein sequence ID" value="OGI61853.1"/>
    <property type="molecule type" value="Genomic_DNA"/>
</dbReference>
<name>A0A1F6UWZ7_9PROT</name>
<gene>
    <name evidence="5" type="ORF">A2W18_14785</name>
</gene>
<comment type="similarity">
    <text evidence="1">Belongs to the shaker potassium channel beta subunit family.</text>
</comment>
<dbReference type="Gene3D" id="3.20.20.100">
    <property type="entry name" value="NADP-dependent oxidoreductase domain"/>
    <property type="match status" value="1"/>
</dbReference>
<dbReference type="SUPFAM" id="SSF51430">
    <property type="entry name" value="NAD(P)-linked oxidoreductase"/>
    <property type="match status" value="1"/>
</dbReference>
<dbReference type="InterPro" id="IPR023210">
    <property type="entry name" value="NADP_OxRdtase_dom"/>
</dbReference>